<reference evidence="3" key="2">
    <citation type="submission" date="2024-06" db="EMBL/GenBank/DDBJ databases">
        <title>Micromonospora mangrovi CCTCC AA 2012012 genome sequences.</title>
        <authorList>
            <person name="Gao J."/>
        </authorList>
    </citation>
    <scope>NUCLEOTIDE SEQUENCE</scope>
    <source>
        <strain evidence="3">CCTCC AA 2012012</strain>
    </source>
</reference>
<name>A0AAU7M8H9_9ACTN</name>
<dbReference type="EMBL" id="CP157762">
    <property type="protein sequence ID" value="XBP92938.1"/>
    <property type="molecule type" value="Genomic_DNA"/>
</dbReference>
<accession>A0AAU7M8H9</accession>
<evidence type="ECO:0000256" key="1">
    <source>
        <dbReference type="SAM" id="MobiDB-lite"/>
    </source>
</evidence>
<dbReference type="AlphaFoldDB" id="A0AAU7M8H9"/>
<proteinExistence type="predicted"/>
<organism evidence="2">
    <name type="scientific">Micromonospora sp. CCTCC AA 2012012</name>
    <dbReference type="NCBI Taxonomy" id="3111921"/>
    <lineage>
        <taxon>Bacteria</taxon>
        <taxon>Bacillati</taxon>
        <taxon>Actinomycetota</taxon>
        <taxon>Actinomycetes</taxon>
        <taxon>Micromonosporales</taxon>
        <taxon>Micromonosporaceae</taxon>
        <taxon>Micromonospora</taxon>
    </lineage>
</organism>
<evidence type="ECO:0008006" key="4">
    <source>
        <dbReference type="Google" id="ProtNLM"/>
    </source>
</evidence>
<evidence type="ECO:0000313" key="3">
    <source>
        <dbReference type="EMBL" id="XCH73635.1"/>
    </source>
</evidence>
<sequence>MATPIRTLLRRLAGQPDPVPPGTGQRIQEAEQRRAKQLLLESNRIREHRWSR</sequence>
<evidence type="ECO:0000313" key="2">
    <source>
        <dbReference type="EMBL" id="XBP92938.1"/>
    </source>
</evidence>
<feature type="region of interest" description="Disordered" evidence="1">
    <location>
        <begin position="1"/>
        <end position="33"/>
    </location>
</feature>
<dbReference type="EMBL" id="CP159342">
    <property type="protein sequence ID" value="XCH73635.1"/>
    <property type="molecule type" value="Genomic_DNA"/>
</dbReference>
<protein>
    <recommendedName>
        <fullName evidence="4">Integrase</fullName>
    </recommendedName>
</protein>
<dbReference type="RefSeq" id="WP_350932562.1">
    <property type="nucleotide sequence ID" value="NZ_CP157762.1"/>
</dbReference>
<reference evidence="2" key="1">
    <citation type="submission" date="2024-01" db="EMBL/GenBank/DDBJ databases">
        <title>The genome sequence of Micromonospora mangrovi CCTCC AA 2012012.</title>
        <authorList>
            <person name="Gao J."/>
        </authorList>
    </citation>
    <scope>NUCLEOTIDE SEQUENCE</scope>
    <source>
        <strain evidence="2">CCTCC AA 2012012</strain>
    </source>
</reference>
<gene>
    <name evidence="3" type="ORF">ABUL08_25695</name>
    <name evidence="2" type="ORF">VK199_25615</name>
</gene>